<keyword evidence="5 7" id="KW-0687">Ribonucleoprotein</keyword>
<organism evidence="8 9">
    <name type="scientific">Guopingia tenuis</name>
    <dbReference type="NCBI Taxonomy" id="2763656"/>
    <lineage>
        <taxon>Bacteria</taxon>
        <taxon>Bacillati</taxon>
        <taxon>Bacillota</taxon>
        <taxon>Clostridia</taxon>
        <taxon>Christensenellales</taxon>
        <taxon>Christensenellaceae</taxon>
        <taxon>Guopingia</taxon>
    </lineage>
</organism>
<accession>A0A926DHH8</accession>
<dbReference type="AlphaFoldDB" id="A0A926DHH8"/>
<dbReference type="RefSeq" id="WP_249279698.1">
    <property type="nucleotide sequence ID" value="NZ_JACRSS010000001.1"/>
</dbReference>
<keyword evidence="3 7" id="KW-0694">RNA-binding</keyword>
<keyword evidence="2 7" id="KW-0699">rRNA-binding</keyword>
<evidence type="ECO:0000256" key="6">
    <source>
        <dbReference type="ARBA" id="ARBA00035136"/>
    </source>
</evidence>
<dbReference type="NCBIfam" id="TIGR00029">
    <property type="entry name" value="S20"/>
    <property type="match status" value="1"/>
</dbReference>
<name>A0A926DHH8_9FIRM</name>
<evidence type="ECO:0000313" key="9">
    <source>
        <dbReference type="Proteomes" id="UP000617951"/>
    </source>
</evidence>
<dbReference type="Proteomes" id="UP000617951">
    <property type="component" value="Unassembled WGS sequence"/>
</dbReference>
<dbReference type="EMBL" id="JACRSS010000001">
    <property type="protein sequence ID" value="MBC8537864.1"/>
    <property type="molecule type" value="Genomic_DNA"/>
</dbReference>
<gene>
    <name evidence="7 8" type="primary">rpsT</name>
    <name evidence="8" type="ORF">H8693_02805</name>
</gene>
<dbReference type="Gene3D" id="1.20.58.110">
    <property type="entry name" value="Ribosomal protein S20"/>
    <property type="match status" value="1"/>
</dbReference>
<evidence type="ECO:0000256" key="4">
    <source>
        <dbReference type="ARBA" id="ARBA00022980"/>
    </source>
</evidence>
<evidence type="ECO:0000256" key="2">
    <source>
        <dbReference type="ARBA" id="ARBA00022730"/>
    </source>
</evidence>
<dbReference type="GO" id="GO:0070181">
    <property type="term" value="F:small ribosomal subunit rRNA binding"/>
    <property type="evidence" value="ECO:0007669"/>
    <property type="project" value="TreeGrafter"/>
</dbReference>
<dbReference type="PANTHER" id="PTHR33398">
    <property type="entry name" value="30S RIBOSOMAL PROTEIN S20"/>
    <property type="match status" value="1"/>
</dbReference>
<evidence type="ECO:0000256" key="5">
    <source>
        <dbReference type="ARBA" id="ARBA00023274"/>
    </source>
</evidence>
<dbReference type="PANTHER" id="PTHR33398:SF1">
    <property type="entry name" value="SMALL RIBOSOMAL SUBUNIT PROTEIN BS20C"/>
    <property type="match status" value="1"/>
</dbReference>
<evidence type="ECO:0000256" key="7">
    <source>
        <dbReference type="HAMAP-Rule" id="MF_00500"/>
    </source>
</evidence>
<dbReference type="SUPFAM" id="SSF46992">
    <property type="entry name" value="Ribosomal protein S20"/>
    <property type="match status" value="1"/>
</dbReference>
<comment type="caution">
    <text evidence="8">The sequence shown here is derived from an EMBL/GenBank/DDBJ whole genome shotgun (WGS) entry which is preliminary data.</text>
</comment>
<evidence type="ECO:0000313" key="8">
    <source>
        <dbReference type="EMBL" id="MBC8537864.1"/>
    </source>
</evidence>
<evidence type="ECO:0000256" key="1">
    <source>
        <dbReference type="ARBA" id="ARBA00007634"/>
    </source>
</evidence>
<dbReference type="HAMAP" id="MF_00500">
    <property type="entry name" value="Ribosomal_bS20"/>
    <property type="match status" value="1"/>
</dbReference>
<comment type="function">
    <text evidence="7">Binds directly to 16S ribosomal RNA.</text>
</comment>
<dbReference type="Pfam" id="PF01649">
    <property type="entry name" value="Ribosomal_S20p"/>
    <property type="match status" value="1"/>
</dbReference>
<dbReference type="GO" id="GO:0005829">
    <property type="term" value="C:cytosol"/>
    <property type="evidence" value="ECO:0007669"/>
    <property type="project" value="TreeGrafter"/>
</dbReference>
<dbReference type="InterPro" id="IPR002583">
    <property type="entry name" value="Ribosomal_bS20"/>
</dbReference>
<proteinExistence type="inferred from homology"/>
<keyword evidence="4 7" id="KW-0689">Ribosomal protein</keyword>
<dbReference type="InterPro" id="IPR036510">
    <property type="entry name" value="Ribosomal_bS20_sf"/>
</dbReference>
<keyword evidence="9" id="KW-1185">Reference proteome</keyword>
<evidence type="ECO:0000256" key="3">
    <source>
        <dbReference type="ARBA" id="ARBA00022884"/>
    </source>
</evidence>
<protein>
    <recommendedName>
        <fullName evidence="6 7">Small ribosomal subunit protein bS20</fullName>
    </recommendedName>
</protein>
<comment type="similarity">
    <text evidence="1 7">Belongs to the bacterial ribosomal protein bS20 family.</text>
</comment>
<dbReference type="GO" id="GO:0003735">
    <property type="term" value="F:structural constituent of ribosome"/>
    <property type="evidence" value="ECO:0007669"/>
    <property type="project" value="InterPro"/>
</dbReference>
<sequence>MPNIKSAKKRVKVIDKKTAQNRANRSALKTQLKKFDVAAEAGNAKEVFAATVSTVDSAVSKGLIHKNKANRAKAQLAKKLEASGK</sequence>
<dbReference type="GO" id="GO:0006412">
    <property type="term" value="P:translation"/>
    <property type="evidence" value="ECO:0007669"/>
    <property type="project" value="UniProtKB-UniRule"/>
</dbReference>
<dbReference type="GO" id="GO:0015935">
    <property type="term" value="C:small ribosomal subunit"/>
    <property type="evidence" value="ECO:0007669"/>
    <property type="project" value="TreeGrafter"/>
</dbReference>
<reference evidence="8" key="1">
    <citation type="submission" date="2020-08" db="EMBL/GenBank/DDBJ databases">
        <title>Genome public.</title>
        <authorList>
            <person name="Liu C."/>
            <person name="Sun Q."/>
        </authorList>
    </citation>
    <scope>NUCLEOTIDE SEQUENCE</scope>
    <source>
        <strain evidence="8">NSJ-63</strain>
    </source>
</reference>